<dbReference type="EMBL" id="JBEWZH010000011">
    <property type="protein sequence ID" value="MFL0163371.1"/>
    <property type="molecule type" value="Genomic_DNA"/>
</dbReference>
<evidence type="ECO:0000313" key="1">
    <source>
        <dbReference type="EMBL" id="MFL0163371.1"/>
    </source>
</evidence>
<name>A0ABW8RX98_9BACT</name>
<comment type="caution">
    <text evidence="1">The sequence shown here is derived from an EMBL/GenBank/DDBJ whole genome shotgun (WGS) entry which is preliminary data.</text>
</comment>
<proteinExistence type="predicted"/>
<dbReference type="InterPro" id="IPR014729">
    <property type="entry name" value="Rossmann-like_a/b/a_fold"/>
</dbReference>
<sequence>MKAFLIFPHQLFEEALELPSDQTCYVIESDLYFKQYNFHQQKLLFHRASLRYFADLLSQHGFQVIYIEANDPKSNIIELISTLQKEGLSELSYFDTHDYLLEKRIQRVCRVPKNIIPVPIS</sequence>
<evidence type="ECO:0000313" key="2">
    <source>
        <dbReference type="Proteomes" id="UP001623558"/>
    </source>
</evidence>
<organism evidence="1 2">
    <name type="scientific">Aquirufa salirivi</name>
    <dbReference type="NCBI Taxonomy" id="3104729"/>
    <lineage>
        <taxon>Bacteria</taxon>
        <taxon>Pseudomonadati</taxon>
        <taxon>Bacteroidota</taxon>
        <taxon>Cytophagia</taxon>
        <taxon>Cytophagales</taxon>
        <taxon>Flectobacillaceae</taxon>
        <taxon>Aquirufa</taxon>
    </lineage>
</organism>
<protein>
    <submittedName>
        <fullName evidence="1">Cryptochrome/photolyase family protein</fullName>
    </submittedName>
</protein>
<dbReference type="InterPro" id="IPR052551">
    <property type="entry name" value="UV-DNA_repair_photolyase"/>
</dbReference>
<keyword evidence="2" id="KW-1185">Reference proteome</keyword>
<dbReference type="PANTHER" id="PTHR38657">
    <property type="entry name" value="SLR1343 PROTEIN"/>
    <property type="match status" value="1"/>
</dbReference>
<dbReference type="RefSeq" id="WP_406752283.1">
    <property type="nucleotide sequence ID" value="NZ_JBEWZH010000011.1"/>
</dbReference>
<accession>A0ABW8RX98</accession>
<gene>
    <name evidence="1" type="ORF">U0R11_13315</name>
</gene>
<dbReference type="Proteomes" id="UP001623558">
    <property type="component" value="Unassembled WGS sequence"/>
</dbReference>
<reference evidence="1 2" key="1">
    <citation type="submission" date="2024-07" db="EMBL/GenBank/DDBJ databases">
        <authorList>
            <person name="Pitt A."/>
            <person name="Hahn M.W."/>
        </authorList>
    </citation>
    <scope>NUCLEOTIDE SEQUENCE [LARGE SCALE GENOMIC DNA]</scope>
    <source>
        <strain evidence="1 2">1-SAACH-A3</strain>
    </source>
</reference>
<dbReference type="Pfam" id="PF04244">
    <property type="entry name" value="DPRP"/>
    <property type="match status" value="1"/>
</dbReference>
<dbReference type="Gene3D" id="3.40.50.620">
    <property type="entry name" value="HUPs"/>
    <property type="match status" value="1"/>
</dbReference>
<dbReference type="InterPro" id="IPR007357">
    <property type="entry name" value="PhrB-like"/>
</dbReference>
<dbReference type="PANTHER" id="PTHR38657:SF1">
    <property type="entry name" value="SLR1343 PROTEIN"/>
    <property type="match status" value="1"/>
</dbReference>